<sequence>MRESETHSADELTRRRLREPQPTFRSGPQAGPQARTLTTWPGWLPGHARSGPRGQYLVAGVRLWVPTGRTFLAYGLVEEQNIRAGLSHLSAGVPGTHSSLQEPHGGHPCAFTHEYLRLWQDDPITLRQWAEMSRRDGPREGLGEVTIAVRTLSREGAMQHEEVDAPECNLRSDIARLLERFPGEIG</sequence>
<feature type="region of interest" description="Disordered" evidence="1">
    <location>
        <begin position="1"/>
        <end position="41"/>
    </location>
</feature>
<accession>A0ABZ1RXM5</accession>
<keyword evidence="3" id="KW-1185">Reference proteome</keyword>
<dbReference type="EMBL" id="CP108057">
    <property type="protein sequence ID" value="WUO50624.1"/>
    <property type="molecule type" value="Genomic_DNA"/>
</dbReference>
<name>A0ABZ1RXM5_9ACTN</name>
<dbReference type="RefSeq" id="WP_328777379.1">
    <property type="nucleotide sequence ID" value="NZ_CP108057.1"/>
</dbReference>
<feature type="compositionally biased region" description="Basic and acidic residues" evidence="1">
    <location>
        <begin position="1"/>
        <end position="14"/>
    </location>
</feature>
<evidence type="ECO:0000256" key="1">
    <source>
        <dbReference type="SAM" id="MobiDB-lite"/>
    </source>
</evidence>
<protein>
    <submittedName>
        <fullName evidence="2">Uncharacterized protein</fullName>
    </submittedName>
</protein>
<reference evidence="2" key="1">
    <citation type="submission" date="2022-10" db="EMBL/GenBank/DDBJ databases">
        <title>The complete genomes of actinobacterial strains from the NBC collection.</title>
        <authorList>
            <person name="Joergensen T.S."/>
            <person name="Alvarez Arevalo M."/>
            <person name="Sterndorff E.B."/>
            <person name="Faurdal D."/>
            <person name="Vuksanovic O."/>
            <person name="Mourched A.-S."/>
            <person name="Charusanti P."/>
            <person name="Shaw S."/>
            <person name="Blin K."/>
            <person name="Weber T."/>
        </authorList>
    </citation>
    <scope>NUCLEOTIDE SEQUENCE</scope>
    <source>
        <strain evidence="2">NBC_00283</strain>
    </source>
</reference>
<organism evidence="2 3">
    <name type="scientific">Streptomyces goshikiensis</name>
    <dbReference type="NCBI Taxonomy" id="1942"/>
    <lineage>
        <taxon>Bacteria</taxon>
        <taxon>Bacillati</taxon>
        <taxon>Actinomycetota</taxon>
        <taxon>Actinomycetes</taxon>
        <taxon>Kitasatosporales</taxon>
        <taxon>Streptomycetaceae</taxon>
        <taxon>Streptomyces</taxon>
    </lineage>
</organism>
<gene>
    <name evidence="2" type="ORF">OHU17_34945</name>
</gene>
<evidence type="ECO:0000313" key="3">
    <source>
        <dbReference type="Proteomes" id="UP001432075"/>
    </source>
</evidence>
<evidence type="ECO:0000313" key="2">
    <source>
        <dbReference type="EMBL" id="WUO50624.1"/>
    </source>
</evidence>
<proteinExistence type="predicted"/>
<dbReference type="Proteomes" id="UP001432075">
    <property type="component" value="Chromosome"/>
</dbReference>